<accession>A0A099JFJ0</accession>
<organism evidence="2 4">
    <name type="scientific">Cryobacterium roopkundense</name>
    <dbReference type="NCBI Taxonomy" id="1001240"/>
    <lineage>
        <taxon>Bacteria</taxon>
        <taxon>Bacillati</taxon>
        <taxon>Actinomycetota</taxon>
        <taxon>Actinomycetes</taxon>
        <taxon>Micrococcales</taxon>
        <taxon>Microbacteriaceae</taxon>
        <taxon>Cryobacterium</taxon>
    </lineage>
</organism>
<gene>
    <name evidence="3" type="ORF">BJ997_001085</name>
    <name evidence="2" type="ORF">GY21_08685</name>
</gene>
<evidence type="ECO:0000313" key="3">
    <source>
        <dbReference type="EMBL" id="MBB5640537.1"/>
    </source>
</evidence>
<evidence type="ECO:0000313" key="2">
    <source>
        <dbReference type="EMBL" id="KGJ76981.1"/>
    </source>
</evidence>
<dbReference type="AlphaFoldDB" id="A0A099JFJ0"/>
<feature type="transmembrane region" description="Helical" evidence="1">
    <location>
        <begin position="20"/>
        <end position="39"/>
    </location>
</feature>
<evidence type="ECO:0000313" key="5">
    <source>
        <dbReference type="Proteomes" id="UP000561726"/>
    </source>
</evidence>
<keyword evidence="1" id="KW-0812">Transmembrane</keyword>
<dbReference type="Proteomes" id="UP000029864">
    <property type="component" value="Unassembled WGS sequence"/>
</dbReference>
<evidence type="ECO:0000313" key="4">
    <source>
        <dbReference type="Proteomes" id="UP000029864"/>
    </source>
</evidence>
<dbReference type="EMBL" id="JPXF01000029">
    <property type="protein sequence ID" value="KGJ76981.1"/>
    <property type="molecule type" value="Genomic_DNA"/>
</dbReference>
<comment type="caution">
    <text evidence="2">The sequence shown here is derived from an EMBL/GenBank/DDBJ whole genome shotgun (WGS) entry which is preliminary data.</text>
</comment>
<dbReference type="RefSeq" id="WP_035836329.1">
    <property type="nucleotide sequence ID" value="NZ_JACHBQ010000001.1"/>
</dbReference>
<keyword evidence="1" id="KW-0472">Membrane</keyword>
<evidence type="ECO:0000256" key="1">
    <source>
        <dbReference type="SAM" id="Phobius"/>
    </source>
</evidence>
<keyword evidence="4" id="KW-1185">Reference proteome</keyword>
<proteinExistence type="predicted"/>
<protein>
    <submittedName>
        <fullName evidence="2">Uncharacterized protein</fullName>
    </submittedName>
</protein>
<dbReference type="EMBL" id="JACHBQ010000001">
    <property type="protein sequence ID" value="MBB5640537.1"/>
    <property type="molecule type" value="Genomic_DNA"/>
</dbReference>
<keyword evidence="1" id="KW-1133">Transmembrane helix</keyword>
<sequence length="72" mass="7598">MRLFTRPLQIIRGNLRAYLATNVFVYGLILSGMAVGALFPTITASRNASVVAGGSLDDVAFLLARTGVAATR</sequence>
<dbReference type="Proteomes" id="UP000561726">
    <property type="component" value="Unassembled WGS sequence"/>
</dbReference>
<reference evidence="2 4" key="1">
    <citation type="submission" date="2014-08" db="EMBL/GenBank/DDBJ databases">
        <authorList>
            <person name="Sisinthy S."/>
        </authorList>
    </citation>
    <scope>NUCLEOTIDE SEQUENCE [LARGE SCALE GENOMIC DNA]</scope>
    <source>
        <strain evidence="2 4">RuG17</strain>
    </source>
</reference>
<reference evidence="3 5" key="2">
    <citation type="submission" date="2020-08" db="EMBL/GenBank/DDBJ databases">
        <title>Sequencing the genomes of 1000 actinobacteria strains.</title>
        <authorList>
            <person name="Klenk H.-P."/>
        </authorList>
    </citation>
    <scope>NUCLEOTIDE SEQUENCE [LARGE SCALE GENOMIC DNA]</scope>
    <source>
        <strain evidence="3 5">DSM 21065</strain>
    </source>
</reference>
<name>A0A099JFJ0_9MICO</name>